<dbReference type="Gene3D" id="3.40.50.620">
    <property type="entry name" value="HUPs"/>
    <property type="match status" value="1"/>
</dbReference>
<dbReference type="PANTHER" id="PTHR43793:SF1">
    <property type="entry name" value="FAD SYNTHASE"/>
    <property type="match status" value="1"/>
</dbReference>
<evidence type="ECO:0000256" key="1">
    <source>
        <dbReference type="ARBA" id="ARBA00022679"/>
    </source>
</evidence>
<accession>A0A0F9QI36</accession>
<keyword evidence="1" id="KW-0808">Transferase</keyword>
<organism evidence="4">
    <name type="scientific">marine sediment metagenome</name>
    <dbReference type="NCBI Taxonomy" id="412755"/>
    <lineage>
        <taxon>unclassified sequences</taxon>
        <taxon>metagenomes</taxon>
        <taxon>ecological metagenomes</taxon>
    </lineage>
</organism>
<dbReference type="InterPro" id="IPR014729">
    <property type="entry name" value="Rossmann-like_a/b/a_fold"/>
</dbReference>
<dbReference type="AlphaFoldDB" id="A0A0F9QI36"/>
<sequence>MNTVMVTGHFDPFHDGHLDYLKQARELGGFLFCVVSTDKQLMIKKGNVNIPEEGRREIVRLILQGMGVKNIVFLNIFDVDTTSVANVIRMFKTDIFFRGGDKKLEDMPAKEKKICEELGIEIRHAKMNYPTHGAGMVL</sequence>
<evidence type="ECO:0000313" key="4">
    <source>
        <dbReference type="EMBL" id="KKN12791.1"/>
    </source>
</evidence>
<feature type="domain" description="Cytidyltransferase-like" evidence="3">
    <location>
        <begin position="6"/>
        <end position="118"/>
    </location>
</feature>
<name>A0A0F9QI36_9ZZZZ</name>
<dbReference type="PANTHER" id="PTHR43793">
    <property type="entry name" value="FAD SYNTHASE"/>
    <property type="match status" value="1"/>
</dbReference>
<protein>
    <recommendedName>
        <fullName evidence="3">Cytidyltransferase-like domain-containing protein</fullName>
    </recommendedName>
</protein>
<evidence type="ECO:0000259" key="3">
    <source>
        <dbReference type="Pfam" id="PF01467"/>
    </source>
</evidence>
<gene>
    <name evidence="4" type="ORF">LCGC14_1012900</name>
</gene>
<dbReference type="InterPro" id="IPR004821">
    <property type="entry name" value="Cyt_trans-like"/>
</dbReference>
<dbReference type="SUPFAM" id="SSF52374">
    <property type="entry name" value="Nucleotidylyl transferase"/>
    <property type="match status" value="1"/>
</dbReference>
<comment type="caution">
    <text evidence="4">The sequence shown here is derived from an EMBL/GenBank/DDBJ whole genome shotgun (WGS) entry which is preliminary data.</text>
</comment>
<dbReference type="InterPro" id="IPR050385">
    <property type="entry name" value="Archaeal_FAD_synthase"/>
</dbReference>
<evidence type="ECO:0000256" key="2">
    <source>
        <dbReference type="ARBA" id="ARBA00022695"/>
    </source>
</evidence>
<proteinExistence type="predicted"/>
<keyword evidence="2" id="KW-0548">Nucleotidyltransferase</keyword>
<dbReference type="NCBIfam" id="TIGR00125">
    <property type="entry name" value="cyt_tran_rel"/>
    <property type="match status" value="1"/>
</dbReference>
<dbReference type="EMBL" id="LAZR01003992">
    <property type="protein sequence ID" value="KKN12791.1"/>
    <property type="molecule type" value="Genomic_DNA"/>
</dbReference>
<reference evidence="4" key="1">
    <citation type="journal article" date="2015" name="Nature">
        <title>Complex archaea that bridge the gap between prokaryotes and eukaryotes.</title>
        <authorList>
            <person name="Spang A."/>
            <person name="Saw J.H."/>
            <person name="Jorgensen S.L."/>
            <person name="Zaremba-Niedzwiedzka K."/>
            <person name="Martijn J."/>
            <person name="Lind A.E."/>
            <person name="van Eijk R."/>
            <person name="Schleper C."/>
            <person name="Guy L."/>
            <person name="Ettema T.J."/>
        </authorList>
    </citation>
    <scope>NUCLEOTIDE SEQUENCE</scope>
</reference>
<dbReference type="GO" id="GO:0016779">
    <property type="term" value="F:nucleotidyltransferase activity"/>
    <property type="evidence" value="ECO:0007669"/>
    <property type="project" value="UniProtKB-KW"/>
</dbReference>
<dbReference type="Pfam" id="PF01467">
    <property type="entry name" value="CTP_transf_like"/>
    <property type="match status" value="1"/>
</dbReference>